<dbReference type="Proteomes" id="UP000465112">
    <property type="component" value="Chromosome 22"/>
</dbReference>
<dbReference type="EMBL" id="VHII01000022">
    <property type="protein sequence ID" value="KAF1373374.1"/>
    <property type="molecule type" value="Genomic_DNA"/>
</dbReference>
<organism evidence="2 3">
    <name type="scientific">Perca fluviatilis</name>
    <name type="common">European perch</name>
    <dbReference type="NCBI Taxonomy" id="8168"/>
    <lineage>
        <taxon>Eukaryota</taxon>
        <taxon>Metazoa</taxon>
        <taxon>Chordata</taxon>
        <taxon>Craniata</taxon>
        <taxon>Vertebrata</taxon>
        <taxon>Euteleostomi</taxon>
        <taxon>Actinopterygii</taxon>
        <taxon>Neopterygii</taxon>
        <taxon>Teleostei</taxon>
        <taxon>Neoteleostei</taxon>
        <taxon>Acanthomorphata</taxon>
        <taxon>Eupercaria</taxon>
        <taxon>Perciformes</taxon>
        <taxon>Percoidei</taxon>
        <taxon>Percidae</taxon>
        <taxon>Percinae</taxon>
        <taxon>Perca</taxon>
    </lineage>
</organism>
<dbReference type="InterPro" id="IPR004020">
    <property type="entry name" value="DAPIN"/>
</dbReference>
<comment type="caution">
    <text evidence="2">The sequence shown here is derived from an EMBL/GenBank/DDBJ whole genome shotgun (WGS) entry which is preliminary data.</text>
</comment>
<evidence type="ECO:0000313" key="2">
    <source>
        <dbReference type="EMBL" id="KAF1373374.1"/>
    </source>
</evidence>
<keyword evidence="3" id="KW-1185">Reference proteome</keyword>
<accession>A0A6A5EBG1</accession>
<dbReference type="SUPFAM" id="SSF47986">
    <property type="entry name" value="DEATH domain"/>
    <property type="match status" value="1"/>
</dbReference>
<reference evidence="2 3" key="1">
    <citation type="submission" date="2019-06" db="EMBL/GenBank/DDBJ databases">
        <title>A chromosome-scale genome assembly of the European perch, Perca fluviatilis.</title>
        <authorList>
            <person name="Roques C."/>
            <person name="Zahm M."/>
            <person name="Cabau C."/>
            <person name="Klopp C."/>
            <person name="Bouchez O."/>
            <person name="Donnadieu C."/>
            <person name="Kuhl H."/>
            <person name="Gislard M."/>
            <person name="Guendouz S."/>
            <person name="Journot L."/>
            <person name="Haffray P."/>
            <person name="Bestin A."/>
            <person name="Morvezen R."/>
            <person name="Feron R."/>
            <person name="Wen M."/>
            <person name="Jouanno E."/>
            <person name="Herpin A."/>
            <person name="Schartl M."/>
            <person name="Postlethwait J."/>
            <person name="Schaerlinger B."/>
            <person name="Chardard D."/>
            <person name="Lecocq T."/>
            <person name="Poncet C."/>
            <person name="Jaffrelo L."/>
            <person name="Lampietro C."/>
            <person name="Guiguen Y."/>
        </authorList>
    </citation>
    <scope>NUCLEOTIDE SEQUENCE [LARGE SCALE GENOMIC DNA]</scope>
    <source>
        <tissue evidence="2">Blood</tissue>
    </source>
</reference>
<dbReference type="CDD" id="cd08321">
    <property type="entry name" value="Pyrin_ASC-like"/>
    <property type="match status" value="1"/>
</dbReference>
<dbReference type="PROSITE" id="PS50824">
    <property type="entry name" value="DAPIN"/>
    <property type="match status" value="1"/>
</dbReference>
<name>A0A6A5EBG1_PERFL</name>
<protein>
    <recommendedName>
        <fullName evidence="1">Pyrin domain-containing protein</fullName>
    </recommendedName>
</protein>
<dbReference type="SMART" id="SM01289">
    <property type="entry name" value="PYRIN"/>
    <property type="match status" value="1"/>
</dbReference>
<evidence type="ECO:0000259" key="1">
    <source>
        <dbReference type="PROSITE" id="PS50824"/>
    </source>
</evidence>
<dbReference type="InterPro" id="IPR011029">
    <property type="entry name" value="DEATH-like_dom_sf"/>
</dbReference>
<proteinExistence type="predicted"/>
<dbReference type="Pfam" id="PF02758">
    <property type="entry name" value="PYRIN"/>
    <property type="match status" value="1"/>
</dbReference>
<feature type="domain" description="Pyrin" evidence="1">
    <location>
        <begin position="1"/>
        <end position="90"/>
    </location>
</feature>
<dbReference type="Gene3D" id="1.10.533.10">
    <property type="entry name" value="Death Domain, Fas"/>
    <property type="match status" value="1"/>
</dbReference>
<gene>
    <name evidence="2" type="ORF">PFLUV_G00259900</name>
</gene>
<evidence type="ECO:0000313" key="3">
    <source>
        <dbReference type="Proteomes" id="UP000465112"/>
    </source>
</evidence>
<dbReference type="AlphaFoldDB" id="A0A6A5EBG1"/>
<sequence length="93" mass="10663">MGGKTAEVFNTLEDLREEEFKKFKWFLTNSEHVKNTPIPVSRLENADRIKTYDLMMQYFTATGAVEVSKQILKDIPRNDLVERLTAIPGTTGQ</sequence>